<dbReference type="PROSITE" id="PS00687">
    <property type="entry name" value="ALDEHYDE_DEHYDR_GLU"/>
    <property type="match status" value="1"/>
</dbReference>
<comment type="similarity">
    <text evidence="1 3 5">Belongs to the aldehyde dehydrogenase family.</text>
</comment>
<dbReference type="Pfam" id="PF00171">
    <property type="entry name" value="Aldedh"/>
    <property type="match status" value="1"/>
</dbReference>
<dbReference type="EMBL" id="JAJEWP010000003">
    <property type="protein sequence ID" value="MCC2617213.1"/>
    <property type="molecule type" value="Genomic_DNA"/>
</dbReference>
<evidence type="ECO:0000256" key="3">
    <source>
        <dbReference type="PIRNR" id="PIRNR036492"/>
    </source>
</evidence>
<accession>A0ABS8G9M6</accession>
<dbReference type="PANTHER" id="PTHR43570:SF16">
    <property type="entry name" value="ALDEHYDE DEHYDROGENASE TYPE III, ISOFORM Q"/>
    <property type="match status" value="1"/>
</dbReference>
<dbReference type="RefSeq" id="WP_229161175.1">
    <property type="nucleotide sequence ID" value="NZ_JAJEWP010000003.1"/>
</dbReference>
<evidence type="ECO:0000256" key="2">
    <source>
        <dbReference type="ARBA" id="ARBA00023002"/>
    </source>
</evidence>
<dbReference type="InterPro" id="IPR016162">
    <property type="entry name" value="Ald_DH_N"/>
</dbReference>
<dbReference type="InterPro" id="IPR015590">
    <property type="entry name" value="Aldehyde_DH_dom"/>
</dbReference>
<feature type="active site" evidence="4">
    <location>
        <position position="220"/>
    </location>
</feature>
<dbReference type="InterPro" id="IPR029510">
    <property type="entry name" value="Ald_DH_CS_GLU"/>
</dbReference>
<evidence type="ECO:0000313" key="8">
    <source>
        <dbReference type="Proteomes" id="UP001520878"/>
    </source>
</evidence>
<keyword evidence="2 3" id="KW-0560">Oxidoreductase</keyword>
<dbReference type="InterPro" id="IPR016161">
    <property type="entry name" value="Ald_DH/histidinol_DH"/>
</dbReference>
<dbReference type="InterPro" id="IPR016163">
    <property type="entry name" value="Ald_DH_C"/>
</dbReference>
<comment type="caution">
    <text evidence="7">The sequence shown here is derived from an EMBL/GenBank/DDBJ whole genome shotgun (WGS) entry which is preliminary data.</text>
</comment>
<name>A0ABS8G9M6_9ALTE</name>
<proteinExistence type="inferred from homology"/>
<dbReference type="SUPFAM" id="SSF53720">
    <property type="entry name" value="ALDH-like"/>
    <property type="match status" value="1"/>
</dbReference>
<dbReference type="InterPro" id="IPR012394">
    <property type="entry name" value="Aldehyde_DH_NAD(P)"/>
</dbReference>
<dbReference type="CDD" id="cd07087">
    <property type="entry name" value="ALDH_F3-13-14_CALDH-like"/>
    <property type="match status" value="1"/>
</dbReference>
<evidence type="ECO:0000256" key="5">
    <source>
        <dbReference type="RuleBase" id="RU003345"/>
    </source>
</evidence>
<evidence type="ECO:0000313" key="7">
    <source>
        <dbReference type="EMBL" id="MCC2617213.1"/>
    </source>
</evidence>
<feature type="domain" description="Aldehyde dehydrogenase" evidence="6">
    <location>
        <begin position="13"/>
        <end position="438"/>
    </location>
</feature>
<dbReference type="Gene3D" id="3.40.309.10">
    <property type="entry name" value="Aldehyde Dehydrogenase, Chain A, domain 2"/>
    <property type="match status" value="1"/>
</dbReference>
<dbReference type="Proteomes" id="UP001520878">
    <property type="component" value="Unassembled WGS sequence"/>
</dbReference>
<dbReference type="PIRSF" id="PIRSF036492">
    <property type="entry name" value="ALDH"/>
    <property type="match status" value="1"/>
</dbReference>
<keyword evidence="8" id="KW-1185">Reference proteome</keyword>
<organism evidence="7 8">
    <name type="scientific">Fluctibacter halophilus</name>
    <dbReference type="NCBI Taxonomy" id="226011"/>
    <lineage>
        <taxon>Bacteria</taxon>
        <taxon>Pseudomonadati</taxon>
        <taxon>Pseudomonadota</taxon>
        <taxon>Gammaproteobacteria</taxon>
        <taxon>Alteromonadales</taxon>
        <taxon>Alteromonadaceae</taxon>
        <taxon>Fluctibacter</taxon>
    </lineage>
</organism>
<evidence type="ECO:0000256" key="4">
    <source>
        <dbReference type="PROSITE-ProRule" id="PRU10007"/>
    </source>
</evidence>
<protein>
    <recommendedName>
        <fullName evidence="3">Aldehyde dehydrogenase</fullName>
    </recommendedName>
</protein>
<dbReference type="PANTHER" id="PTHR43570">
    <property type="entry name" value="ALDEHYDE DEHYDROGENASE"/>
    <property type="match status" value="1"/>
</dbReference>
<dbReference type="Gene3D" id="3.40.605.10">
    <property type="entry name" value="Aldehyde Dehydrogenase, Chain A, domain 1"/>
    <property type="match status" value="1"/>
</dbReference>
<evidence type="ECO:0000259" key="6">
    <source>
        <dbReference type="Pfam" id="PF00171"/>
    </source>
</evidence>
<reference evidence="7 8" key="1">
    <citation type="submission" date="2021-10" db="EMBL/GenBank/DDBJ databases">
        <title>Draft genome of Aestuariibacter halophilus JC2043.</title>
        <authorList>
            <person name="Emsley S.A."/>
            <person name="Pfannmuller K.M."/>
            <person name="Ushijima B."/>
            <person name="Saw J.H."/>
            <person name="Videau P."/>
        </authorList>
    </citation>
    <scope>NUCLEOTIDE SEQUENCE [LARGE SCALE GENOMIC DNA]</scope>
    <source>
        <strain evidence="7 8">JC2043</strain>
    </source>
</reference>
<gene>
    <name evidence="7" type="ORF">LJ739_13245</name>
</gene>
<sequence length="466" mass="51126">MNMAAQTLEAQASIADRVQVLRDTFANGRTRDLAWRKGQLTRLEALINEQQEAIAEALYADLGKCKTEAWTSEIGFTLSDIQHTRKHLGKWSKPRKVSTPIAAQPGKSYQLPEPLGTVLVIGAWNYPFQLVLAPVIAAIAAGNCVVMKPSELASNTSSLLARLIPQYLDQEAFLVIEGAVEETTQLLALPFDHILYTGGEQVGKIVMRAAAEHLTPVTLELGGKSPCLVDDDANLDVTAARIVWSKWMNAGQTCVAPDYVLVTPAQKQPLMEALTKALETFYGKDPATSKDYGRIINDRHFARLQGYLDNQTIALGGQCDEGSRYMAPTILDNPAADSPVMQEEIFGPILPIIEIANLDEAIAWVNQRPKPLALYVYSNSDACVRRVLNETSAGNVCINDGFMFMVNSELPFGGVGNSGMGAYHGQSGFDTFSHLKTVMHRSFRFDVPLRYPPFSALKLSLLKRLL</sequence>
<evidence type="ECO:0000256" key="1">
    <source>
        <dbReference type="ARBA" id="ARBA00009986"/>
    </source>
</evidence>